<dbReference type="PANTHER" id="PTHR12049:SF7">
    <property type="entry name" value="PROTEIN ARGININE METHYLTRANSFERASE NDUFAF7, MITOCHONDRIAL"/>
    <property type="match status" value="1"/>
</dbReference>
<dbReference type="SUPFAM" id="SSF53335">
    <property type="entry name" value="S-adenosyl-L-methionine-dependent methyltransferases"/>
    <property type="match status" value="1"/>
</dbReference>
<evidence type="ECO:0000256" key="2">
    <source>
        <dbReference type="ARBA" id="ARBA00022679"/>
    </source>
</evidence>
<dbReference type="Proteomes" id="UP001148313">
    <property type="component" value="Unassembled WGS sequence"/>
</dbReference>
<protein>
    <submittedName>
        <fullName evidence="3">Class I SAM-dependent methyltransferase</fullName>
    </submittedName>
</protein>
<dbReference type="InterPro" id="IPR029063">
    <property type="entry name" value="SAM-dependent_MTases_sf"/>
</dbReference>
<keyword evidence="2" id="KW-0808">Transferase</keyword>
<dbReference type="RefSeq" id="WP_271091136.1">
    <property type="nucleotide sequence ID" value="NZ_JAPJZH010000012.1"/>
</dbReference>
<proteinExistence type="predicted"/>
<comment type="caution">
    <text evidence="3">The sequence shown here is derived from an EMBL/GenBank/DDBJ whole genome shotgun (WGS) entry which is preliminary data.</text>
</comment>
<dbReference type="PANTHER" id="PTHR12049">
    <property type="entry name" value="PROTEIN ARGININE METHYLTRANSFERASE NDUFAF7, MITOCHONDRIAL"/>
    <property type="match status" value="1"/>
</dbReference>
<dbReference type="GO" id="GO:0032259">
    <property type="term" value="P:methylation"/>
    <property type="evidence" value="ECO:0007669"/>
    <property type="project" value="UniProtKB-KW"/>
</dbReference>
<keyword evidence="1 3" id="KW-0489">Methyltransferase</keyword>
<dbReference type="Pfam" id="PF02636">
    <property type="entry name" value="Methyltransf_28"/>
    <property type="match status" value="1"/>
</dbReference>
<evidence type="ECO:0000256" key="1">
    <source>
        <dbReference type="ARBA" id="ARBA00022603"/>
    </source>
</evidence>
<name>A0ABT4VRK3_9HYPH</name>
<organism evidence="3 4">
    <name type="scientific">Hoeflea poritis</name>
    <dbReference type="NCBI Taxonomy" id="2993659"/>
    <lineage>
        <taxon>Bacteria</taxon>
        <taxon>Pseudomonadati</taxon>
        <taxon>Pseudomonadota</taxon>
        <taxon>Alphaproteobacteria</taxon>
        <taxon>Hyphomicrobiales</taxon>
        <taxon>Rhizobiaceae</taxon>
        <taxon>Hoeflea</taxon>
    </lineage>
</organism>
<evidence type="ECO:0000313" key="4">
    <source>
        <dbReference type="Proteomes" id="UP001148313"/>
    </source>
</evidence>
<reference evidence="3" key="1">
    <citation type="submission" date="2022-11" db="EMBL/GenBank/DDBJ databases">
        <title>Hoeflea poritis sp. nov., isolated from scleractinian coral Porites lutea.</title>
        <authorList>
            <person name="Zhang G."/>
            <person name="Wei Q."/>
            <person name="Cai L."/>
        </authorList>
    </citation>
    <scope>NUCLEOTIDE SEQUENCE</scope>
    <source>
        <strain evidence="3">E7-10</strain>
    </source>
</reference>
<gene>
    <name evidence="3" type="ORF">OOZ53_18305</name>
</gene>
<keyword evidence="4" id="KW-1185">Reference proteome</keyword>
<dbReference type="GO" id="GO:0008168">
    <property type="term" value="F:methyltransferase activity"/>
    <property type="evidence" value="ECO:0007669"/>
    <property type="project" value="UniProtKB-KW"/>
</dbReference>
<accession>A0ABT4VRK3</accession>
<dbReference type="InterPro" id="IPR038375">
    <property type="entry name" value="NDUFAF7_sf"/>
</dbReference>
<dbReference type="Gene3D" id="3.40.50.12710">
    <property type="match status" value="1"/>
</dbReference>
<sequence length="370" mass="39277">MTTPLAKKLRRLIEATGPISVADYFSACLGDPEFGYYRTREPFGAAGDFITAPEVSQLFGEMIGIFLVSAWQAHGRPDTVRLIEIGPGRGTLMADAQRVIQKLAPDFTETASAHLVETSERLTQIQRETLANAPIDCRWHSTLTDVPEGFTLLFCNELFDALPIRQFINTDAGFQERLVTVGDDGTLAFGVGTAAIEPDALPGPARPGDIFEIAPAREAVMAEIAARLRHCSGTALVVDYGHLKSGFGDTLQAVRRQAFADVLEAPGECDLTSHVDFEALAAAAASEGVKIWPAMTQGTFLLELGLLQRAGALGSGASAAMQEEIHNSVERLAGTGQGQMGSLFKVLCVSGSDIPLAPFARGTGASEGPS</sequence>
<evidence type="ECO:0000313" key="3">
    <source>
        <dbReference type="EMBL" id="MDA4847319.1"/>
    </source>
</evidence>
<dbReference type="InterPro" id="IPR003788">
    <property type="entry name" value="NDUFAF7"/>
</dbReference>
<dbReference type="EMBL" id="JAPJZH010000012">
    <property type="protein sequence ID" value="MDA4847319.1"/>
    <property type="molecule type" value="Genomic_DNA"/>
</dbReference>